<dbReference type="InterPro" id="IPR016181">
    <property type="entry name" value="Acyl_CoA_acyltransferase"/>
</dbReference>
<accession>A0A5D0TV64</accession>
<dbReference type="OrthoDB" id="4536199at2"/>
<reference evidence="2 3" key="1">
    <citation type="submission" date="2019-08" db="EMBL/GenBank/DDBJ databases">
        <title>Actinomadura sp. nov. CYP1-5 isolated from mountain soil.</title>
        <authorList>
            <person name="Songsumanus A."/>
            <person name="Kuncharoen N."/>
            <person name="Kudo T."/>
            <person name="Yuki M."/>
            <person name="Igarashi Y."/>
            <person name="Tanasupawat S."/>
        </authorList>
    </citation>
    <scope>NUCLEOTIDE SEQUENCE [LARGE SCALE GENOMIC DNA]</scope>
    <source>
        <strain evidence="2 3">GKU157</strain>
    </source>
</reference>
<dbReference type="Gene3D" id="3.40.630.30">
    <property type="match status" value="1"/>
</dbReference>
<dbReference type="GO" id="GO:0016747">
    <property type="term" value="F:acyltransferase activity, transferring groups other than amino-acyl groups"/>
    <property type="evidence" value="ECO:0007669"/>
    <property type="project" value="InterPro"/>
</dbReference>
<feature type="domain" description="N-acetyltransferase" evidence="1">
    <location>
        <begin position="17"/>
        <end position="189"/>
    </location>
</feature>
<sequence>MSGYELSFQRFDARQARALRDMVESIYIDAYATTIASGHEFDSVEQFMRRFDAYTKSDRGFELVVAYNQDGEAIGQAWGWPLGPDAAWWDGLVEEEPEPGFTRETGSRTFALSEIMVRANWTGQGVAHRLHDELLGPRPETRATLLVEPDNERAYRAYKAWGWRQIGRLQPRWENAPTFHALILPLPLSRRT</sequence>
<dbReference type="Pfam" id="PF00583">
    <property type="entry name" value="Acetyltransf_1"/>
    <property type="match status" value="1"/>
</dbReference>
<gene>
    <name evidence="2" type="ORF">FXF65_37790</name>
</gene>
<name>A0A5D0TV64_9ACTN</name>
<evidence type="ECO:0000313" key="3">
    <source>
        <dbReference type="Proteomes" id="UP000322634"/>
    </source>
</evidence>
<dbReference type="AlphaFoldDB" id="A0A5D0TV64"/>
<dbReference type="EMBL" id="VSFF01000016">
    <property type="protein sequence ID" value="TYC08749.1"/>
    <property type="molecule type" value="Genomic_DNA"/>
</dbReference>
<dbReference type="Proteomes" id="UP000322634">
    <property type="component" value="Unassembled WGS sequence"/>
</dbReference>
<proteinExistence type="predicted"/>
<evidence type="ECO:0000313" key="2">
    <source>
        <dbReference type="EMBL" id="TYC08749.1"/>
    </source>
</evidence>
<keyword evidence="3" id="KW-1185">Reference proteome</keyword>
<keyword evidence="2" id="KW-0808">Transferase</keyword>
<protein>
    <submittedName>
        <fullName evidence="2">GNAT family N-acetyltransferase</fullName>
    </submittedName>
</protein>
<comment type="caution">
    <text evidence="2">The sequence shown here is derived from an EMBL/GenBank/DDBJ whole genome shotgun (WGS) entry which is preliminary data.</text>
</comment>
<evidence type="ECO:0000259" key="1">
    <source>
        <dbReference type="PROSITE" id="PS51186"/>
    </source>
</evidence>
<dbReference type="InterPro" id="IPR000182">
    <property type="entry name" value="GNAT_dom"/>
</dbReference>
<dbReference type="PROSITE" id="PS51186">
    <property type="entry name" value="GNAT"/>
    <property type="match status" value="1"/>
</dbReference>
<dbReference type="SUPFAM" id="SSF55729">
    <property type="entry name" value="Acyl-CoA N-acyltransferases (Nat)"/>
    <property type="match status" value="1"/>
</dbReference>
<organism evidence="2 3">
    <name type="scientific">Actinomadura syzygii</name>
    <dbReference type="NCBI Taxonomy" id="1427538"/>
    <lineage>
        <taxon>Bacteria</taxon>
        <taxon>Bacillati</taxon>
        <taxon>Actinomycetota</taxon>
        <taxon>Actinomycetes</taxon>
        <taxon>Streptosporangiales</taxon>
        <taxon>Thermomonosporaceae</taxon>
        <taxon>Actinomadura</taxon>
    </lineage>
</organism>